<feature type="domain" description="PDZ" evidence="2">
    <location>
        <begin position="79"/>
        <end position="151"/>
    </location>
</feature>
<dbReference type="SMART" id="SM00228">
    <property type="entry name" value="PDZ"/>
    <property type="match status" value="1"/>
</dbReference>
<reference evidence="3 4" key="1">
    <citation type="submission" date="2020-12" db="EMBL/GenBank/DDBJ databases">
        <title>Identification and biosynthesis of polyene macrolides produced by Streptomyces alfalfae Men-myco-93-63.</title>
        <authorList>
            <person name="Liu D."/>
            <person name="Li Y."/>
            <person name="Liu L."/>
            <person name="Han X."/>
            <person name="Shen F."/>
        </authorList>
    </citation>
    <scope>NUCLEOTIDE SEQUENCE [LARGE SCALE GENOMIC DNA]</scope>
    <source>
        <strain evidence="3 4">Men-myco-93-63</strain>
    </source>
</reference>
<organism evidence="3 4">
    <name type="scientific">Streptomyces alfalfae</name>
    <dbReference type="NCBI Taxonomy" id="1642299"/>
    <lineage>
        <taxon>Bacteria</taxon>
        <taxon>Bacillati</taxon>
        <taxon>Actinomycetota</taxon>
        <taxon>Actinomycetes</taxon>
        <taxon>Kitasatosporales</taxon>
        <taxon>Streptomycetaceae</taxon>
        <taxon>Streptomyces</taxon>
    </lineage>
</organism>
<gene>
    <name evidence="3" type="ORF">I8755_28990</name>
</gene>
<dbReference type="SUPFAM" id="SSF50156">
    <property type="entry name" value="PDZ domain-like"/>
    <property type="match status" value="1"/>
</dbReference>
<dbReference type="Pfam" id="PF13180">
    <property type="entry name" value="PDZ_2"/>
    <property type="match status" value="1"/>
</dbReference>
<protein>
    <submittedName>
        <fullName evidence="3">PDZ domain-containing protein</fullName>
    </submittedName>
</protein>
<dbReference type="EMBL" id="CP065959">
    <property type="protein sequence ID" value="QQC94038.1"/>
    <property type="molecule type" value="Genomic_DNA"/>
</dbReference>
<dbReference type="Proteomes" id="UP000596130">
    <property type="component" value="Chromosome"/>
</dbReference>
<evidence type="ECO:0000259" key="2">
    <source>
        <dbReference type="SMART" id="SM00228"/>
    </source>
</evidence>
<proteinExistence type="predicted"/>
<dbReference type="InterPro" id="IPR001478">
    <property type="entry name" value="PDZ"/>
</dbReference>
<dbReference type="InterPro" id="IPR036034">
    <property type="entry name" value="PDZ_sf"/>
</dbReference>
<evidence type="ECO:0000256" key="1">
    <source>
        <dbReference type="SAM" id="MobiDB-lite"/>
    </source>
</evidence>
<evidence type="ECO:0000313" key="4">
    <source>
        <dbReference type="Proteomes" id="UP000596130"/>
    </source>
</evidence>
<feature type="compositionally biased region" description="Low complexity" evidence="1">
    <location>
        <begin position="1"/>
        <end position="17"/>
    </location>
</feature>
<name>A0A7T4U2J1_9ACTN</name>
<evidence type="ECO:0000313" key="3">
    <source>
        <dbReference type="EMBL" id="QQC94038.1"/>
    </source>
</evidence>
<sequence length="165" mass="16714">MSDAAPAAARKPKMPRASQPPRPPRAGQARTTPGAPQTPRAPRTAQNPQESKNPRAPQASGIPRTPRARSAPSLPARTATLGVEVVDAPRGPGALVVGVHVPGPGHSAGLVRGDTLLALGGSRIGSAAGLAARVAALRPGEPVTLTVRHATGERQILLVRPGVVT</sequence>
<feature type="region of interest" description="Disordered" evidence="1">
    <location>
        <begin position="1"/>
        <end position="76"/>
    </location>
</feature>
<dbReference type="Gene3D" id="2.30.42.10">
    <property type="match status" value="1"/>
</dbReference>
<accession>A0A7T4U2J1</accession>
<dbReference type="AlphaFoldDB" id="A0A7T4U2J1"/>